<dbReference type="GO" id="GO:0003714">
    <property type="term" value="F:transcription corepressor activity"/>
    <property type="evidence" value="ECO:0007669"/>
    <property type="project" value="TreeGrafter"/>
</dbReference>
<keyword evidence="2" id="KW-0539">Nucleus</keyword>
<dbReference type="SUPFAM" id="SSF46579">
    <property type="entry name" value="Prefoldin"/>
    <property type="match status" value="1"/>
</dbReference>
<dbReference type="STRING" id="85681.V4U8Q6"/>
<dbReference type="CDD" id="cd23159">
    <property type="entry name" value="Prefoldin_URI1"/>
    <property type="match status" value="1"/>
</dbReference>
<dbReference type="OrthoDB" id="21413at2759"/>
<dbReference type="Pfam" id="PF02996">
    <property type="entry name" value="Prefoldin"/>
    <property type="match status" value="1"/>
</dbReference>
<gene>
    <name evidence="6" type="ORF">CICLE_v10015278mg</name>
</gene>
<dbReference type="FunCoup" id="V4U8Q6">
    <property type="interactions" value="229"/>
</dbReference>
<dbReference type="GO" id="GO:0003682">
    <property type="term" value="F:chromatin binding"/>
    <property type="evidence" value="ECO:0007669"/>
    <property type="project" value="TreeGrafter"/>
</dbReference>
<dbReference type="GO" id="GO:0006457">
    <property type="term" value="P:protein folding"/>
    <property type="evidence" value="ECO:0007669"/>
    <property type="project" value="UniProtKB-ARBA"/>
</dbReference>
<dbReference type="InterPro" id="IPR009053">
    <property type="entry name" value="Prefoldin"/>
</dbReference>
<dbReference type="InterPro" id="IPR052255">
    <property type="entry name" value="RNA_pol_II_subunit5-mediator"/>
</dbReference>
<feature type="region of interest" description="Disordered" evidence="5">
    <location>
        <begin position="248"/>
        <end position="310"/>
    </location>
</feature>
<dbReference type="GO" id="GO:0000122">
    <property type="term" value="P:negative regulation of transcription by RNA polymerase II"/>
    <property type="evidence" value="ECO:0007669"/>
    <property type="project" value="TreeGrafter"/>
</dbReference>
<evidence type="ECO:0000256" key="3">
    <source>
        <dbReference type="ARBA" id="ARBA00038295"/>
    </source>
</evidence>
<name>V4U8Q6_CITCL</name>
<reference evidence="6 7" key="1">
    <citation type="submission" date="2013-10" db="EMBL/GenBank/DDBJ databases">
        <authorList>
            <consortium name="International Citrus Genome Consortium"/>
            <person name="Jenkins J."/>
            <person name="Schmutz J."/>
            <person name="Prochnik S."/>
            <person name="Rokhsar D."/>
            <person name="Gmitter F."/>
            <person name="Ollitrault P."/>
            <person name="Machado M."/>
            <person name="Talon M."/>
            <person name="Wincker P."/>
            <person name="Jaillon O."/>
            <person name="Morgante M."/>
        </authorList>
    </citation>
    <scope>NUCLEOTIDE SEQUENCE</scope>
    <source>
        <strain evidence="7">cv. Clemenules</strain>
    </source>
</reference>
<dbReference type="GO" id="GO:0009409">
    <property type="term" value="P:response to cold"/>
    <property type="evidence" value="ECO:0007669"/>
    <property type="project" value="UniProtKB-ARBA"/>
</dbReference>
<feature type="compositionally biased region" description="Basic and acidic residues" evidence="5">
    <location>
        <begin position="193"/>
        <end position="202"/>
    </location>
</feature>
<keyword evidence="7" id="KW-1185">Reference proteome</keyword>
<evidence type="ECO:0000256" key="4">
    <source>
        <dbReference type="SAM" id="Coils"/>
    </source>
</evidence>
<evidence type="ECO:0008006" key="8">
    <source>
        <dbReference type="Google" id="ProtNLM"/>
    </source>
</evidence>
<feature type="coiled-coil region" evidence="4">
    <location>
        <begin position="56"/>
        <end position="83"/>
    </location>
</feature>
<evidence type="ECO:0000256" key="2">
    <source>
        <dbReference type="ARBA" id="ARBA00023242"/>
    </source>
</evidence>
<dbReference type="Gramene" id="ESR60520">
    <property type="protein sequence ID" value="ESR60520"/>
    <property type="gene ID" value="CICLE_v10015278mg"/>
</dbReference>
<sequence length="438" mass="49164">MQNLLHFANFLGSFRACSVNLTDQNPLQRINQINQSVMEEPTAKGTVTSISSMFPVDDVQKAAKRVQDALSEKQQELERVKEFISDNTNLINLVQKLPEELHHDIMVPFGKAAFFPGRLIHTNEFMVLLGEGYYAERTSKQTVEILKRRGKVLDSQVDSLKAMMKDLQAEASFFDTTASEAAEGLVEIREEYGEENLSERTSESGLLKQDSSRLSEADNLKDEDELYARIMSRLDELEKEELAWEIENGSAESKQNNVAKSDNAKYGDEDNELEEAELAAETENRSDENKQNNAAGSDNENNEDEQANTVSDQFSNQISLDHNLRHSECTGLTVQAALEDAKPRTKSLATNVNVEANSAEKALVLPKEDNVATAPLSIQEISAQASKPEFDRYKAFTESIIEHNYNLQTDQQEQIRNTSKPSGSQSSKPVSRFKMQRK</sequence>
<comment type="subcellular location">
    <subcellularLocation>
        <location evidence="1">Nucleus</location>
    </subcellularLocation>
</comment>
<dbReference type="Proteomes" id="UP000030687">
    <property type="component" value="Unassembled WGS sequence"/>
</dbReference>
<dbReference type="AlphaFoldDB" id="V4U8Q6"/>
<evidence type="ECO:0000313" key="6">
    <source>
        <dbReference type="EMBL" id="ESR60520.1"/>
    </source>
</evidence>
<dbReference type="Gene3D" id="1.10.287.370">
    <property type="match status" value="1"/>
</dbReference>
<feature type="compositionally biased region" description="Polar residues" evidence="5">
    <location>
        <begin position="405"/>
        <end position="429"/>
    </location>
</feature>
<comment type="similarity">
    <text evidence="3">Belongs to the RNA polymerase II subunit 5-mediating protein family.</text>
</comment>
<feature type="region of interest" description="Disordered" evidence="5">
    <location>
        <begin position="193"/>
        <end position="216"/>
    </location>
</feature>
<accession>V4U8Q6</accession>
<feature type="compositionally biased region" description="Acidic residues" evidence="5">
    <location>
        <begin position="269"/>
        <end position="280"/>
    </location>
</feature>
<keyword evidence="4" id="KW-0175">Coiled coil</keyword>
<protein>
    <recommendedName>
        <fullName evidence="8">RNA polymerase II subunit 5-mediating protein homolog</fullName>
    </recommendedName>
</protein>
<dbReference type="InParanoid" id="V4U8Q6"/>
<dbReference type="GO" id="GO:0005634">
    <property type="term" value="C:nucleus"/>
    <property type="evidence" value="ECO:0007669"/>
    <property type="project" value="UniProtKB-SubCell"/>
</dbReference>
<evidence type="ECO:0000313" key="7">
    <source>
        <dbReference type="Proteomes" id="UP000030687"/>
    </source>
</evidence>
<dbReference type="eggNOG" id="KOG3130">
    <property type="taxonomic scope" value="Eukaryota"/>
</dbReference>
<proteinExistence type="inferred from homology"/>
<feature type="region of interest" description="Disordered" evidence="5">
    <location>
        <begin position="405"/>
        <end position="438"/>
    </location>
</feature>
<organism evidence="6 7">
    <name type="scientific">Citrus clementina</name>
    <name type="common">Clementine</name>
    <name type="synonym">Citrus deliciosa x Citrus sinensis</name>
    <dbReference type="NCBI Taxonomy" id="85681"/>
    <lineage>
        <taxon>Eukaryota</taxon>
        <taxon>Viridiplantae</taxon>
        <taxon>Streptophyta</taxon>
        <taxon>Embryophyta</taxon>
        <taxon>Tracheophyta</taxon>
        <taxon>Spermatophyta</taxon>
        <taxon>Magnoliopsida</taxon>
        <taxon>eudicotyledons</taxon>
        <taxon>Gunneridae</taxon>
        <taxon>Pentapetalae</taxon>
        <taxon>rosids</taxon>
        <taxon>malvids</taxon>
        <taxon>Sapindales</taxon>
        <taxon>Rutaceae</taxon>
        <taxon>Aurantioideae</taxon>
        <taxon>Citrus</taxon>
    </lineage>
</organism>
<dbReference type="InterPro" id="IPR004127">
    <property type="entry name" value="Prefoldin_subunit_alpha"/>
</dbReference>
<dbReference type="EMBL" id="KI536312">
    <property type="protein sequence ID" value="ESR60520.1"/>
    <property type="molecule type" value="Genomic_DNA"/>
</dbReference>
<dbReference type="PANTHER" id="PTHR15111">
    <property type="entry name" value="RNA POLYMERASE II SUBUNIT 5-MEDIATING PROTEIN NNX3"/>
    <property type="match status" value="1"/>
</dbReference>
<dbReference type="OMA" id="HHNIMVP"/>
<feature type="compositionally biased region" description="Polar residues" evidence="5">
    <location>
        <begin position="250"/>
        <end position="260"/>
    </location>
</feature>
<dbReference type="GO" id="GO:0019212">
    <property type="term" value="F:phosphatase inhibitor activity"/>
    <property type="evidence" value="ECO:0007669"/>
    <property type="project" value="TreeGrafter"/>
</dbReference>
<dbReference type="NCBIfam" id="TIGR00293">
    <property type="entry name" value="prefoldin subunit alpha"/>
    <property type="match status" value="1"/>
</dbReference>
<evidence type="ECO:0000256" key="5">
    <source>
        <dbReference type="SAM" id="MobiDB-lite"/>
    </source>
</evidence>
<evidence type="ECO:0000256" key="1">
    <source>
        <dbReference type="ARBA" id="ARBA00004123"/>
    </source>
</evidence>
<dbReference type="PANTHER" id="PTHR15111:SF0">
    <property type="entry name" value="UNCONVENTIONAL PREFOLDIN RPB5 INTERACTOR 1"/>
    <property type="match status" value="1"/>
</dbReference>